<dbReference type="InterPro" id="IPR006768">
    <property type="entry name" value="Cwf19-like_C_dom-1"/>
</dbReference>
<dbReference type="InterPro" id="IPR036265">
    <property type="entry name" value="HIT-like_sf"/>
</dbReference>
<evidence type="ECO:0000256" key="1">
    <source>
        <dbReference type="SAM" id="MobiDB-lite"/>
    </source>
</evidence>
<feature type="domain" description="Cwf19-like protein C-terminal" evidence="2">
    <location>
        <begin position="492"/>
        <end position="543"/>
    </location>
</feature>
<dbReference type="PANTHER" id="PTHR12072:SF4">
    <property type="entry name" value="CWF19-LIKE PROTEIN 1"/>
    <property type="match status" value="1"/>
</dbReference>
<gene>
    <name evidence="4" type="ORF">MKZ38_005673</name>
</gene>
<proteinExistence type="predicted"/>
<dbReference type="EMBL" id="JAKWBI020000033">
    <property type="protein sequence ID" value="KAJ2905374.1"/>
    <property type="molecule type" value="Genomic_DNA"/>
</dbReference>
<dbReference type="GO" id="GO:0000398">
    <property type="term" value="P:mRNA splicing, via spliceosome"/>
    <property type="evidence" value="ECO:0007669"/>
    <property type="project" value="TreeGrafter"/>
</dbReference>
<evidence type="ECO:0000259" key="3">
    <source>
        <dbReference type="Pfam" id="PF04677"/>
    </source>
</evidence>
<comment type="caution">
    <text evidence="4">The sequence shown here is derived from an EMBL/GenBank/DDBJ whole genome shotgun (WGS) entry which is preliminary data.</text>
</comment>
<dbReference type="InterPro" id="IPR006767">
    <property type="entry name" value="Cwf19-like_C_dom-2"/>
</dbReference>
<dbReference type="Pfam" id="PF04677">
    <property type="entry name" value="CwfJ_C_1"/>
    <property type="match status" value="1"/>
</dbReference>
<evidence type="ECO:0000313" key="4">
    <source>
        <dbReference type="EMBL" id="KAJ2905374.1"/>
    </source>
</evidence>
<organism evidence="4 5">
    <name type="scientific">Zalerion maritima</name>
    <dbReference type="NCBI Taxonomy" id="339359"/>
    <lineage>
        <taxon>Eukaryota</taxon>
        <taxon>Fungi</taxon>
        <taxon>Dikarya</taxon>
        <taxon>Ascomycota</taxon>
        <taxon>Pezizomycotina</taxon>
        <taxon>Sordariomycetes</taxon>
        <taxon>Lulworthiomycetidae</taxon>
        <taxon>Lulworthiales</taxon>
        <taxon>Lulworthiaceae</taxon>
        <taxon>Zalerion</taxon>
    </lineage>
</organism>
<feature type="compositionally biased region" description="Basic and acidic residues" evidence="1">
    <location>
        <begin position="267"/>
        <end position="282"/>
    </location>
</feature>
<dbReference type="PANTHER" id="PTHR12072">
    <property type="entry name" value="CWF19, CELL CYCLE CONTROL PROTEIN"/>
    <property type="match status" value="1"/>
</dbReference>
<sequence>MSTTKILVLGPARGQLRSLFSKEAALQTAKNFDFAIIVGDLFGQSNDDEIEALLNGSIQVPLVTYFTVGASPLPSKIVERIVNGLEIAPNLQFLAKRCSIKTTNGIRIAVLGGLLDESKSGLSEDKHLPEHTVEDAKALKGFNYADILLTTSWPDQVWTRSEPPLDNAVLESIPKNPSLAELCTTLKPLYILAPSPGNFFFERTPFYYKFPIDSPGAATVCRFLSFAPFNNPDKAKALYAFSLPASKLSIEATTPSPFLAQQRKRRSPEADSYRTERGRQSDYWRPGGKSKRRRHSPGPQDCFLCLGNNTVGSHMVVSIGNVSYLATAKGPLPTSKTYSEHGMNYPAHMLVVPLEHGRSVATMNDDSTAVFKEMTQFRSSLQAMIASVSKQKLGSIAFEISLTNTVHVHWQFIPVPAEKVLKGLVEAAFQIEANNQKMGKTFVEPKPELADQMIPFDTQRPFFRIWLRAEEDGEGEDGGKIFSKTLVMDLTDVRFHFKYPRRVVAMLMEMEDRDEWQKCTQTEEEETEHAQQFGLAWKAWDFTMRDGYIQS</sequence>
<feature type="domain" description="Cwf19-like C-terminal" evidence="3">
    <location>
        <begin position="291"/>
        <end position="422"/>
    </location>
</feature>
<protein>
    <submittedName>
        <fullName evidence="4">Uncharacterized protein</fullName>
    </submittedName>
</protein>
<dbReference type="InterPro" id="IPR040194">
    <property type="entry name" value="Cwf19-like"/>
</dbReference>
<dbReference type="GO" id="GO:0071014">
    <property type="term" value="C:post-mRNA release spliceosomal complex"/>
    <property type="evidence" value="ECO:0007669"/>
    <property type="project" value="TreeGrafter"/>
</dbReference>
<dbReference type="GO" id="GO:0061632">
    <property type="term" value="F:RNA lariat debranching enzyme activator activity"/>
    <property type="evidence" value="ECO:0007669"/>
    <property type="project" value="TreeGrafter"/>
</dbReference>
<name>A0AAD5RW26_9PEZI</name>
<dbReference type="AlphaFoldDB" id="A0AAD5RW26"/>
<evidence type="ECO:0000313" key="5">
    <source>
        <dbReference type="Proteomes" id="UP001201980"/>
    </source>
</evidence>
<dbReference type="SUPFAM" id="SSF54197">
    <property type="entry name" value="HIT-like"/>
    <property type="match status" value="1"/>
</dbReference>
<accession>A0AAD5RW26</accession>
<keyword evidence="5" id="KW-1185">Reference proteome</keyword>
<feature type="region of interest" description="Disordered" evidence="1">
    <location>
        <begin position="254"/>
        <end position="299"/>
    </location>
</feature>
<dbReference type="CDD" id="cd07380">
    <property type="entry name" value="MPP_CWF19_N"/>
    <property type="match status" value="1"/>
</dbReference>
<dbReference type="Proteomes" id="UP001201980">
    <property type="component" value="Unassembled WGS sequence"/>
</dbReference>
<evidence type="ECO:0000259" key="2">
    <source>
        <dbReference type="Pfam" id="PF04676"/>
    </source>
</evidence>
<reference evidence="4" key="1">
    <citation type="submission" date="2022-07" db="EMBL/GenBank/DDBJ databases">
        <title>Draft genome sequence of Zalerion maritima ATCC 34329, a (micro)plastics degrading marine fungus.</title>
        <authorList>
            <person name="Paco A."/>
            <person name="Goncalves M.F.M."/>
            <person name="Rocha-Santos T.A.P."/>
            <person name="Alves A."/>
        </authorList>
    </citation>
    <scope>NUCLEOTIDE SEQUENCE</scope>
    <source>
        <strain evidence="4">ATCC 34329</strain>
    </source>
</reference>
<dbReference type="Pfam" id="PF04676">
    <property type="entry name" value="CwfJ_C_2"/>
    <property type="match status" value="1"/>
</dbReference>